<dbReference type="InterPro" id="IPR000306">
    <property type="entry name" value="Znf_FYVE"/>
</dbReference>
<dbReference type="KEGG" id="spaa:SPAPADRAFT_62007"/>
<feature type="region of interest" description="Disordered" evidence="5">
    <location>
        <begin position="89"/>
        <end position="108"/>
    </location>
</feature>
<dbReference type="STRING" id="619300.G3AQ96"/>
<gene>
    <name evidence="7" type="ORF">SPAPADRAFT_62007</name>
</gene>
<dbReference type="InParanoid" id="G3AQ96"/>
<proteinExistence type="predicted"/>
<dbReference type="Pfam" id="PF01363">
    <property type="entry name" value="FYVE"/>
    <property type="match status" value="1"/>
</dbReference>
<dbReference type="OrthoDB" id="5352132at2759"/>
<dbReference type="PROSITE" id="PS50178">
    <property type="entry name" value="ZF_FYVE"/>
    <property type="match status" value="1"/>
</dbReference>
<keyword evidence="2 4" id="KW-0863">Zinc-finger</keyword>
<organism evidence="8">
    <name type="scientific">Spathaspora passalidarum (strain NRRL Y-27907 / 11-Y1)</name>
    <dbReference type="NCBI Taxonomy" id="619300"/>
    <lineage>
        <taxon>Eukaryota</taxon>
        <taxon>Fungi</taxon>
        <taxon>Dikarya</taxon>
        <taxon>Ascomycota</taxon>
        <taxon>Saccharomycotina</taxon>
        <taxon>Pichiomycetes</taxon>
        <taxon>Debaryomycetaceae</taxon>
        <taxon>Spathaspora</taxon>
    </lineage>
</organism>
<feature type="compositionally biased region" description="Low complexity" evidence="5">
    <location>
        <begin position="93"/>
        <end position="107"/>
    </location>
</feature>
<dbReference type="eggNOG" id="KOG1729">
    <property type="taxonomic scope" value="Eukaryota"/>
</dbReference>
<evidence type="ECO:0000313" key="7">
    <source>
        <dbReference type="EMBL" id="EGW31443.1"/>
    </source>
</evidence>
<dbReference type="RefSeq" id="XP_007376221.1">
    <property type="nucleotide sequence ID" value="XM_007376159.1"/>
</dbReference>
<dbReference type="GO" id="GO:0008270">
    <property type="term" value="F:zinc ion binding"/>
    <property type="evidence" value="ECO:0007669"/>
    <property type="project" value="UniProtKB-KW"/>
</dbReference>
<accession>G3AQ96</accession>
<sequence>MSSELNEADGLLLEQYTANNYIYERKMNRDKLRAIMNDKTPIAAPRQPPRLRNQSSFPKLKDNSPRSLHQVYELKKPLLTPAVLRPAYTNEESSTSSSQTPSQLTVSRSQIETPPLKTVYTVSAPESSVELDIEPIHTHWKSNTTTKNCMSCFKPFRNSLLSLIYDVSNKRHHCRFCGFIFCIDCLVQDNETSYNQSVTLLDARAQFVIPVFKNLDQIPSQGYKSFKVCKKCNIDYNALVEDINRSLEDGEWKYLSNSTRDDLKKLPFICVENPYVGNTTRFRVNTDSANKQEGFRGKASGI</sequence>
<dbReference type="HOGENOM" id="CLU_923062_0_0_1"/>
<keyword evidence="1" id="KW-0479">Metal-binding</keyword>
<dbReference type="GO" id="GO:0032266">
    <property type="term" value="F:phosphatidylinositol-3-phosphate binding"/>
    <property type="evidence" value="ECO:0007669"/>
    <property type="project" value="UniProtKB-ARBA"/>
</dbReference>
<feature type="region of interest" description="Disordered" evidence="5">
    <location>
        <begin position="40"/>
        <end position="66"/>
    </location>
</feature>
<reference evidence="7 8" key="1">
    <citation type="journal article" date="2011" name="Proc. Natl. Acad. Sci. U.S.A.">
        <title>Comparative genomics of xylose-fermenting fungi for enhanced biofuel production.</title>
        <authorList>
            <person name="Wohlbach D.J."/>
            <person name="Kuo A."/>
            <person name="Sato T.K."/>
            <person name="Potts K.M."/>
            <person name="Salamov A.A."/>
            <person name="LaButti K.M."/>
            <person name="Sun H."/>
            <person name="Clum A."/>
            <person name="Pangilinan J.L."/>
            <person name="Lindquist E.A."/>
            <person name="Lucas S."/>
            <person name="Lapidus A."/>
            <person name="Jin M."/>
            <person name="Gunawan C."/>
            <person name="Balan V."/>
            <person name="Dale B.E."/>
            <person name="Jeffries T.W."/>
            <person name="Zinkel R."/>
            <person name="Barry K.W."/>
            <person name="Grigoriev I.V."/>
            <person name="Gasch A.P."/>
        </authorList>
    </citation>
    <scope>NUCLEOTIDE SEQUENCE [LARGE SCALE GENOMIC DNA]</scope>
    <source>
        <strain evidence="8">NRRL Y-27907 / 11-Y1</strain>
    </source>
</reference>
<evidence type="ECO:0000256" key="2">
    <source>
        <dbReference type="ARBA" id="ARBA00022771"/>
    </source>
</evidence>
<evidence type="ECO:0000259" key="6">
    <source>
        <dbReference type="PROSITE" id="PS50178"/>
    </source>
</evidence>
<evidence type="ECO:0000256" key="3">
    <source>
        <dbReference type="ARBA" id="ARBA00022833"/>
    </source>
</evidence>
<dbReference type="EMBL" id="GL996503">
    <property type="protein sequence ID" value="EGW31443.1"/>
    <property type="molecule type" value="Genomic_DNA"/>
</dbReference>
<keyword evidence="8" id="KW-1185">Reference proteome</keyword>
<evidence type="ECO:0000313" key="8">
    <source>
        <dbReference type="Proteomes" id="UP000000709"/>
    </source>
</evidence>
<name>G3AQ96_SPAPN</name>
<protein>
    <recommendedName>
        <fullName evidence="6">FYVE-type domain-containing protein</fullName>
    </recommendedName>
</protein>
<dbReference type="InterPro" id="IPR011011">
    <property type="entry name" value="Znf_FYVE_PHD"/>
</dbReference>
<dbReference type="Gene3D" id="3.30.40.10">
    <property type="entry name" value="Zinc/RING finger domain, C3HC4 (zinc finger)"/>
    <property type="match status" value="1"/>
</dbReference>
<dbReference type="Proteomes" id="UP000000709">
    <property type="component" value="Unassembled WGS sequence"/>
</dbReference>
<feature type="non-terminal residue" evidence="7">
    <location>
        <position position="302"/>
    </location>
</feature>
<dbReference type="InterPro" id="IPR013083">
    <property type="entry name" value="Znf_RING/FYVE/PHD"/>
</dbReference>
<feature type="domain" description="FYVE-type" evidence="6">
    <location>
        <begin position="143"/>
        <end position="237"/>
    </location>
</feature>
<dbReference type="InterPro" id="IPR017455">
    <property type="entry name" value="Znf_FYVE-rel"/>
</dbReference>
<dbReference type="GeneID" id="18874148"/>
<dbReference type="SMART" id="SM00064">
    <property type="entry name" value="FYVE"/>
    <property type="match status" value="1"/>
</dbReference>
<evidence type="ECO:0000256" key="5">
    <source>
        <dbReference type="SAM" id="MobiDB-lite"/>
    </source>
</evidence>
<keyword evidence="3" id="KW-0862">Zinc</keyword>
<evidence type="ECO:0000256" key="4">
    <source>
        <dbReference type="PROSITE-ProRule" id="PRU00091"/>
    </source>
</evidence>
<evidence type="ECO:0000256" key="1">
    <source>
        <dbReference type="ARBA" id="ARBA00022723"/>
    </source>
</evidence>
<dbReference type="SUPFAM" id="SSF57903">
    <property type="entry name" value="FYVE/PHD zinc finger"/>
    <property type="match status" value="1"/>
</dbReference>
<dbReference type="AlphaFoldDB" id="G3AQ96"/>